<evidence type="ECO:0000256" key="7">
    <source>
        <dbReference type="ARBA" id="ARBA00022697"/>
    </source>
</evidence>
<gene>
    <name evidence="14" type="ORF">FisN_13Lh117</name>
</gene>
<dbReference type="InterPro" id="IPR019811">
    <property type="entry name" value="HDH_CS"/>
</dbReference>
<dbReference type="GO" id="GO:0009088">
    <property type="term" value="P:threonine biosynthetic process"/>
    <property type="evidence" value="ECO:0007669"/>
    <property type="project" value="UniProtKB-UniPathway"/>
</dbReference>
<evidence type="ECO:0000256" key="8">
    <source>
        <dbReference type="ARBA" id="ARBA00023002"/>
    </source>
</evidence>
<evidence type="ECO:0000256" key="1">
    <source>
        <dbReference type="ARBA" id="ARBA00005056"/>
    </source>
</evidence>
<organism evidence="14 15">
    <name type="scientific">Fistulifera solaris</name>
    <name type="common">Oleaginous diatom</name>
    <dbReference type="NCBI Taxonomy" id="1519565"/>
    <lineage>
        <taxon>Eukaryota</taxon>
        <taxon>Sar</taxon>
        <taxon>Stramenopiles</taxon>
        <taxon>Ochrophyta</taxon>
        <taxon>Bacillariophyta</taxon>
        <taxon>Bacillariophyceae</taxon>
        <taxon>Bacillariophycidae</taxon>
        <taxon>Naviculales</taxon>
        <taxon>Naviculaceae</taxon>
        <taxon>Fistulifera</taxon>
    </lineage>
</organism>
<feature type="domain" description="Homoserine dehydrogenase catalytic" evidence="12">
    <location>
        <begin position="133"/>
        <end position="313"/>
    </location>
</feature>
<evidence type="ECO:0000256" key="11">
    <source>
        <dbReference type="RuleBase" id="RU004171"/>
    </source>
</evidence>
<dbReference type="PANTHER" id="PTHR43331:SF1">
    <property type="entry name" value="HOMOSERINE DEHYDROGENASE"/>
    <property type="match status" value="1"/>
</dbReference>
<dbReference type="EMBL" id="BDSP01000053">
    <property type="protein sequence ID" value="GAX12646.1"/>
    <property type="molecule type" value="Genomic_DNA"/>
</dbReference>
<evidence type="ECO:0000256" key="5">
    <source>
        <dbReference type="ARBA" id="ARBA00013376"/>
    </source>
</evidence>
<evidence type="ECO:0000259" key="13">
    <source>
        <dbReference type="Pfam" id="PF03447"/>
    </source>
</evidence>
<comment type="similarity">
    <text evidence="3 11">Belongs to the homoserine dehydrogenase family.</text>
</comment>
<dbReference type="SUPFAM" id="SSF51735">
    <property type="entry name" value="NAD(P)-binding Rossmann-fold domains"/>
    <property type="match status" value="1"/>
</dbReference>
<dbReference type="InterPro" id="IPR036291">
    <property type="entry name" value="NAD(P)-bd_dom_sf"/>
</dbReference>
<dbReference type="PIRSF" id="PIRSF000098">
    <property type="entry name" value="Homoser_dehydrog"/>
    <property type="match status" value="1"/>
</dbReference>
<reference evidence="14 15" key="1">
    <citation type="journal article" date="2015" name="Plant Cell">
        <title>Oil accumulation by the oleaginous diatom Fistulifera solaris as revealed by the genome and transcriptome.</title>
        <authorList>
            <person name="Tanaka T."/>
            <person name="Maeda Y."/>
            <person name="Veluchamy A."/>
            <person name="Tanaka M."/>
            <person name="Abida H."/>
            <person name="Marechal E."/>
            <person name="Bowler C."/>
            <person name="Muto M."/>
            <person name="Sunaga Y."/>
            <person name="Tanaka M."/>
            <person name="Yoshino T."/>
            <person name="Taniguchi T."/>
            <person name="Fukuda Y."/>
            <person name="Nemoto M."/>
            <person name="Matsumoto M."/>
            <person name="Wong P.S."/>
            <person name="Aburatani S."/>
            <person name="Fujibuchi W."/>
        </authorList>
    </citation>
    <scope>NUCLEOTIDE SEQUENCE [LARGE SCALE GENOMIC DNA]</scope>
    <source>
        <strain evidence="14 15">JPCC DA0580</strain>
    </source>
</reference>
<dbReference type="InterPro" id="IPR001342">
    <property type="entry name" value="HDH_cat"/>
</dbReference>
<dbReference type="UniPathway" id="UPA00051">
    <property type="reaction ID" value="UER00465"/>
</dbReference>
<evidence type="ECO:0000313" key="15">
    <source>
        <dbReference type="Proteomes" id="UP000198406"/>
    </source>
</evidence>
<keyword evidence="9 10" id="KW-0486">Methionine biosynthesis</keyword>
<evidence type="ECO:0000256" key="2">
    <source>
        <dbReference type="ARBA" id="ARBA00005062"/>
    </source>
</evidence>
<evidence type="ECO:0000256" key="3">
    <source>
        <dbReference type="ARBA" id="ARBA00006753"/>
    </source>
</evidence>
<protein>
    <recommendedName>
        <fullName evidence="5 10">Homoserine dehydrogenase</fullName>
        <ecNumber evidence="4 10">1.1.1.3</ecNumber>
    </recommendedName>
</protein>
<dbReference type="Gene3D" id="3.40.50.720">
    <property type="entry name" value="NAD(P)-binding Rossmann-like Domain"/>
    <property type="match status" value="1"/>
</dbReference>
<keyword evidence="6 10" id="KW-0028">Amino-acid biosynthesis</keyword>
<comment type="caution">
    <text evidence="14">The sequence shown here is derived from an EMBL/GenBank/DDBJ whole genome shotgun (WGS) entry which is preliminary data.</text>
</comment>
<comment type="catalytic activity">
    <reaction evidence="10">
        <text>L-homoserine + NADP(+) = L-aspartate 4-semialdehyde + NADPH + H(+)</text>
        <dbReference type="Rhea" id="RHEA:15761"/>
        <dbReference type="ChEBI" id="CHEBI:15378"/>
        <dbReference type="ChEBI" id="CHEBI:57476"/>
        <dbReference type="ChEBI" id="CHEBI:57783"/>
        <dbReference type="ChEBI" id="CHEBI:58349"/>
        <dbReference type="ChEBI" id="CHEBI:537519"/>
        <dbReference type="EC" id="1.1.1.3"/>
    </reaction>
</comment>
<dbReference type="EC" id="1.1.1.3" evidence="4 10"/>
<accession>A0A1Z5JFE3</accession>
<keyword evidence="7 10" id="KW-0791">Threonine biosynthesis</keyword>
<proteinExistence type="inferred from homology"/>
<dbReference type="AlphaFoldDB" id="A0A1Z5JFE3"/>
<dbReference type="PANTHER" id="PTHR43331">
    <property type="entry name" value="HOMOSERINE DEHYDROGENASE"/>
    <property type="match status" value="1"/>
</dbReference>
<dbReference type="NCBIfam" id="NF004976">
    <property type="entry name" value="PRK06349.1"/>
    <property type="match status" value="1"/>
</dbReference>
<dbReference type="FunFam" id="3.30.360.10:FF:000005">
    <property type="entry name" value="Homoserine dehydrogenase"/>
    <property type="match status" value="1"/>
</dbReference>
<evidence type="ECO:0000256" key="9">
    <source>
        <dbReference type="ARBA" id="ARBA00023167"/>
    </source>
</evidence>
<keyword evidence="10" id="KW-0521">NADP</keyword>
<dbReference type="GO" id="GO:0050661">
    <property type="term" value="F:NADP binding"/>
    <property type="evidence" value="ECO:0007669"/>
    <property type="project" value="InterPro"/>
</dbReference>
<evidence type="ECO:0000256" key="4">
    <source>
        <dbReference type="ARBA" id="ARBA00013213"/>
    </source>
</evidence>
<dbReference type="PROSITE" id="PS01042">
    <property type="entry name" value="HOMOSER_DHGENASE"/>
    <property type="match status" value="1"/>
</dbReference>
<dbReference type="UniPathway" id="UPA00050">
    <property type="reaction ID" value="UER00063"/>
</dbReference>
<evidence type="ECO:0000256" key="10">
    <source>
        <dbReference type="RuleBase" id="RU000579"/>
    </source>
</evidence>
<comment type="pathway">
    <text evidence="1 10">Amino-acid biosynthesis; L-threonine biosynthesis; L-threonine from L-aspartate: step 3/5.</text>
</comment>
<dbReference type="Pfam" id="PF03447">
    <property type="entry name" value="NAD_binding_3"/>
    <property type="match status" value="1"/>
</dbReference>
<dbReference type="InterPro" id="IPR016204">
    <property type="entry name" value="HDH"/>
</dbReference>
<dbReference type="SUPFAM" id="SSF55347">
    <property type="entry name" value="Glyceraldehyde-3-phosphate dehydrogenase-like, C-terminal domain"/>
    <property type="match status" value="1"/>
</dbReference>
<evidence type="ECO:0000259" key="12">
    <source>
        <dbReference type="Pfam" id="PF00742"/>
    </source>
</evidence>
<dbReference type="InParanoid" id="A0A1Z5JFE3"/>
<dbReference type="OrthoDB" id="67851at2759"/>
<dbReference type="Gene3D" id="3.30.360.10">
    <property type="entry name" value="Dihydrodipicolinate Reductase, domain 2"/>
    <property type="match status" value="1"/>
</dbReference>
<keyword evidence="8 10" id="KW-0560">Oxidoreductase</keyword>
<dbReference type="Gene3D" id="3.30.70.260">
    <property type="match status" value="1"/>
</dbReference>
<feature type="domain" description="Aspartate/homoserine dehydrogenase NAD-binding" evidence="13">
    <location>
        <begin position="10"/>
        <end position="117"/>
    </location>
</feature>
<dbReference type="GO" id="GO:0009086">
    <property type="term" value="P:methionine biosynthetic process"/>
    <property type="evidence" value="ECO:0007669"/>
    <property type="project" value="UniProtKB-KW"/>
</dbReference>
<name>A0A1Z5JFE3_FISSO</name>
<evidence type="ECO:0000256" key="6">
    <source>
        <dbReference type="ARBA" id="ARBA00022605"/>
    </source>
</evidence>
<evidence type="ECO:0000313" key="14">
    <source>
        <dbReference type="EMBL" id="GAX12646.1"/>
    </source>
</evidence>
<dbReference type="Pfam" id="PF00742">
    <property type="entry name" value="Homoserine_dh"/>
    <property type="match status" value="1"/>
</dbReference>
<sequence>MKPLRIGMYGGGTVGGGVYELIMKNKASSIVISKICVRDLNKPRTFQIDESVTTLMADAEEMMKSDDIDCVVEVMGGTGLAKKVVESALKQGKPVVTANKALLAEHWGELQDIIKNNKNASLHWEAAVCGGIPIIQTLQSCYTGDDISSVTGICNGTTNYMLTKMSTGAAEYDDVLKEAQELGYAEADPTADVEGHDVRAKIALLAGVAFGVPVPSVDTIPCVGISKITSADFAYAAQMNSTIKLLGTAKKTQDNKLAVYVSPALVSMQLHSVAHCSGVGNVVSVTSSNLGTCSYSGPGAGRYPTANSIVADIYRVASGASSSAASTSYAKDLELDCNYVAKFYVRVPLVEGMNVPITETGALAEKHGVSINSIMSGDGNFCLTTNDSKLGNIQAFSEELATATFCNEVPCFMPLLGI</sequence>
<dbReference type="GO" id="GO:0004412">
    <property type="term" value="F:homoserine dehydrogenase activity"/>
    <property type="evidence" value="ECO:0007669"/>
    <property type="project" value="UniProtKB-EC"/>
</dbReference>
<dbReference type="Proteomes" id="UP000198406">
    <property type="component" value="Unassembled WGS sequence"/>
</dbReference>
<comment type="pathway">
    <text evidence="2 10">Amino-acid biosynthesis; L-methionine biosynthesis via de novo pathway; L-homoserine from L-aspartate: step 3/3.</text>
</comment>
<keyword evidence="15" id="KW-1185">Reference proteome</keyword>
<dbReference type="InterPro" id="IPR005106">
    <property type="entry name" value="Asp/hSer_DH_NAD-bd"/>
</dbReference>